<evidence type="ECO:0000313" key="2">
    <source>
        <dbReference type="Proteomes" id="UP000186917"/>
    </source>
</evidence>
<name>A0A173MNP1_9BACT</name>
<dbReference type="EMBL" id="FTOR01000001">
    <property type="protein sequence ID" value="SIS67259.1"/>
    <property type="molecule type" value="Genomic_DNA"/>
</dbReference>
<keyword evidence="2" id="KW-1185">Reference proteome</keyword>
<dbReference type="AlphaFoldDB" id="A0A173MNP1"/>
<gene>
    <name evidence="1" type="ORF">SAMN05421788_101544</name>
</gene>
<sequence>MNYVLTALGMLLCLHANGRQTPQQSAPDMLHLPDKAFRQINSELDATGVRIQKQTKRYIHRLQKLETAMYNKLVLKDSLLAKQLFLNADTGYVQLLQPLPPADVFRSVYNSGVDSIATALHFVQSKLPAVDSRITQSLGQVAQVQQQLNISEQASTFLQQRQQQLQQLGMLKQWQQFNKQCYYYKAQMQQYRQMLSNPQLMQNALLSSVKQLPAFQRFFAQHSQLAALFAIPGSAEVSDATVPVGLQTREMVTSSLTSRYGSMQVANAAMQQNMPSPQSHLQQVQNKLTGYKEGGYGSGNADMSSFQPNNQKTKSLWQRITLGMNIQTQRASYYFPVTTDVAVSVGYKLSDKWIVGTGISGKIGWGTGWSHIQLSAQGLGLRSFMEAQLKGSFWATGGYELNYRPSLDSLANLHASPISSWQKSGLVGICKIISLRSKTFKRTKVQVLWDFLSYSQVPRTPALLWRIEYSFK</sequence>
<organism evidence="1 2">
    <name type="scientific">Filimonas lacunae</name>
    <dbReference type="NCBI Taxonomy" id="477680"/>
    <lineage>
        <taxon>Bacteria</taxon>
        <taxon>Pseudomonadati</taxon>
        <taxon>Bacteroidota</taxon>
        <taxon>Chitinophagia</taxon>
        <taxon>Chitinophagales</taxon>
        <taxon>Chitinophagaceae</taxon>
        <taxon>Filimonas</taxon>
    </lineage>
</organism>
<dbReference type="RefSeq" id="WP_076375405.1">
    <property type="nucleotide sequence ID" value="NZ_AP017422.1"/>
</dbReference>
<accession>A0A173MNP1</accession>
<dbReference type="Proteomes" id="UP000186917">
    <property type="component" value="Unassembled WGS sequence"/>
</dbReference>
<dbReference type="STRING" id="477680.SAMN05421788_101544"/>
<reference evidence="2" key="1">
    <citation type="submission" date="2017-01" db="EMBL/GenBank/DDBJ databases">
        <authorList>
            <person name="Varghese N."/>
            <person name="Submissions S."/>
        </authorList>
    </citation>
    <scope>NUCLEOTIDE SEQUENCE [LARGE SCALE GENOMIC DNA]</scope>
    <source>
        <strain evidence="2">DSM 21054</strain>
    </source>
</reference>
<dbReference type="KEGG" id="fln:FLA_5145"/>
<protein>
    <submittedName>
        <fullName evidence="1">Uncharacterized protein</fullName>
    </submittedName>
</protein>
<proteinExistence type="predicted"/>
<dbReference type="OrthoDB" id="629901at2"/>
<evidence type="ECO:0000313" key="1">
    <source>
        <dbReference type="EMBL" id="SIS67259.1"/>
    </source>
</evidence>